<feature type="transmembrane region" description="Helical" evidence="2">
    <location>
        <begin position="307"/>
        <end position="329"/>
    </location>
</feature>
<keyword evidence="2" id="KW-0812">Transmembrane</keyword>
<keyword evidence="4" id="KW-1185">Reference proteome</keyword>
<dbReference type="EMBL" id="LHPF02000013">
    <property type="protein sequence ID" value="PSC71809.1"/>
    <property type="molecule type" value="Genomic_DNA"/>
</dbReference>
<dbReference type="OrthoDB" id="10604694at2759"/>
<evidence type="ECO:0000313" key="4">
    <source>
        <dbReference type="Proteomes" id="UP000239649"/>
    </source>
</evidence>
<evidence type="ECO:0000256" key="2">
    <source>
        <dbReference type="SAM" id="Phobius"/>
    </source>
</evidence>
<accession>A0A2P6VCK1</accession>
<dbReference type="Proteomes" id="UP000239649">
    <property type="component" value="Unassembled WGS sequence"/>
</dbReference>
<name>A0A2P6VCK1_9CHLO</name>
<feature type="region of interest" description="Disordered" evidence="1">
    <location>
        <begin position="1"/>
        <end position="42"/>
    </location>
</feature>
<protein>
    <submittedName>
        <fullName evidence="3">Uncharacterized protein</fullName>
    </submittedName>
</protein>
<gene>
    <name evidence="3" type="ORF">C2E20_4980</name>
</gene>
<sequence length="365" mass="38441">MTSADVRRGRRGSSGGGSDDGTAGTDELEEHEEDRHETAMRTSFERSQSASYAQWDLCAGVCVSMMLLLALPSSTWEQHWRTQLGAFVVEVGLRSAPAYLATYALTAYLPHRTPLVAACRVTSALLQRWVAAPTPPTALVWAGWAQFLLFTRTLGFNTMPWLARLPFKWFVWVQLLSVLDAGMASLPAVCSSPGYSGAEAQQQYAVAAWRARALAIFAPVPGVWGMPSQASCMEGLAVAGGGGGGGNAAWGACACRHVATWALACLGYALPVAFQFLSEAAARRAFYRSLCRRRGCERCANAKGTDLPALALSTGILLLGFCAAAWQLAGSIFTHPAVLEQAAATAAAAAAAACSLQGGECPSGV</sequence>
<comment type="caution">
    <text evidence="3">The sequence shown here is derived from an EMBL/GenBank/DDBJ whole genome shotgun (WGS) entry which is preliminary data.</text>
</comment>
<proteinExistence type="predicted"/>
<organism evidence="3 4">
    <name type="scientific">Micractinium conductrix</name>
    <dbReference type="NCBI Taxonomy" id="554055"/>
    <lineage>
        <taxon>Eukaryota</taxon>
        <taxon>Viridiplantae</taxon>
        <taxon>Chlorophyta</taxon>
        <taxon>core chlorophytes</taxon>
        <taxon>Trebouxiophyceae</taxon>
        <taxon>Chlorellales</taxon>
        <taxon>Chlorellaceae</taxon>
        <taxon>Chlorella clade</taxon>
        <taxon>Micractinium</taxon>
    </lineage>
</organism>
<keyword evidence="2" id="KW-0472">Membrane</keyword>
<evidence type="ECO:0000313" key="3">
    <source>
        <dbReference type="EMBL" id="PSC71809.1"/>
    </source>
</evidence>
<reference evidence="3 4" key="1">
    <citation type="journal article" date="2018" name="Plant J.">
        <title>Genome sequences of Chlorella sorokiniana UTEX 1602 and Micractinium conductrix SAG 241.80: implications to maltose excretion by a green alga.</title>
        <authorList>
            <person name="Arriola M.B."/>
            <person name="Velmurugan N."/>
            <person name="Zhang Y."/>
            <person name="Plunkett M.H."/>
            <person name="Hondzo H."/>
            <person name="Barney B.M."/>
        </authorList>
    </citation>
    <scope>NUCLEOTIDE SEQUENCE [LARGE SCALE GENOMIC DNA]</scope>
    <source>
        <strain evidence="3 4">SAG 241.80</strain>
    </source>
</reference>
<keyword evidence="2" id="KW-1133">Transmembrane helix</keyword>
<evidence type="ECO:0000256" key="1">
    <source>
        <dbReference type="SAM" id="MobiDB-lite"/>
    </source>
</evidence>
<dbReference type="AlphaFoldDB" id="A0A2P6VCK1"/>